<feature type="transmembrane region" description="Helical" evidence="6">
    <location>
        <begin position="105"/>
        <end position="124"/>
    </location>
</feature>
<feature type="transmembrane region" description="Helical" evidence="6">
    <location>
        <begin position="75"/>
        <end position="99"/>
    </location>
</feature>
<keyword evidence="3 6" id="KW-1133">Transmembrane helix</keyword>
<evidence type="ECO:0000313" key="8">
    <source>
        <dbReference type="EMBL" id="MCM0620424.1"/>
    </source>
</evidence>
<gene>
    <name evidence="8" type="ORF">M8330_08955</name>
</gene>
<organism evidence="8 9">
    <name type="scientific">Nocardioides bruguierae</name>
    <dbReference type="NCBI Taxonomy" id="2945102"/>
    <lineage>
        <taxon>Bacteria</taxon>
        <taxon>Bacillati</taxon>
        <taxon>Actinomycetota</taxon>
        <taxon>Actinomycetes</taxon>
        <taxon>Propionibacteriales</taxon>
        <taxon>Nocardioidaceae</taxon>
        <taxon>Nocardioides</taxon>
    </lineage>
</organism>
<comment type="subcellular location">
    <subcellularLocation>
        <location evidence="1">Membrane</location>
        <topology evidence="1">Multi-pass membrane protein</topology>
    </subcellularLocation>
</comment>
<feature type="region of interest" description="Disordered" evidence="5">
    <location>
        <begin position="1"/>
        <end position="24"/>
    </location>
</feature>
<dbReference type="GO" id="GO:0030416">
    <property type="term" value="P:methylamine metabolic process"/>
    <property type="evidence" value="ECO:0007669"/>
    <property type="project" value="InterPro"/>
</dbReference>
<feature type="domain" description="Methylamine utilisation protein MauE" evidence="7">
    <location>
        <begin position="35"/>
        <end position="166"/>
    </location>
</feature>
<comment type="caution">
    <text evidence="8">The sequence shown here is derived from an EMBL/GenBank/DDBJ whole genome shotgun (WGS) entry which is preliminary data.</text>
</comment>
<proteinExistence type="predicted"/>
<reference evidence="8" key="1">
    <citation type="submission" date="2022-05" db="EMBL/GenBank/DDBJ databases">
        <authorList>
            <person name="Tuo L."/>
        </authorList>
    </citation>
    <scope>NUCLEOTIDE SEQUENCE</scope>
    <source>
        <strain evidence="8">BSK12Z-4</strain>
    </source>
</reference>
<dbReference type="InterPro" id="IPR009908">
    <property type="entry name" value="Methylamine_util_MauE"/>
</dbReference>
<evidence type="ECO:0000256" key="5">
    <source>
        <dbReference type="SAM" id="MobiDB-lite"/>
    </source>
</evidence>
<keyword evidence="2 6" id="KW-0812">Transmembrane</keyword>
<evidence type="ECO:0000256" key="1">
    <source>
        <dbReference type="ARBA" id="ARBA00004141"/>
    </source>
</evidence>
<feature type="transmembrane region" description="Helical" evidence="6">
    <location>
        <begin position="35"/>
        <end position="54"/>
    </location>
</feature>
<dbReference type="GO" id="GO:0016020">
    <property type="term" value="C:membrane"/>
    <property type="evidence" value="ECO:0007669"/>
    <property type="project" value="UniProtKB-SubCell"/>
</dbReference>
<protein>
    <submittedName>
        <fullName evidence="8">DoxX family membrane protein</fullName>
    </submittedName>
</protein>
<dbReference type="AlphaFoldDB" id="A0A9X2IFG9"/>
<keyword evidence="9" id="KW-1185">Reference proteome</keyword>
<evidence type="ECO:0000313" key="9">
    <source>
        <dbReference type="Proteomes" id="UP001139485"/>
    </source>
</evidence>
<dbReference type="Pfam" id="PF07291">
    <property type="entry name" value="MauE"/>
    <property type="match status" value="1"/>
</dbReference>
<evidence type="ECO:0000256" key="4">
    <source>
        <dbReference type="ARBA" id="ARBA00023136"/>
    </source>
</evidence>
<feature type="compositionally biased region" description="Basic and acidic residues" evidence="5">
    <location>
        <begin position="1"/>
        <end position="15"/>
    </location>
</feature>
<evidence type="ECO:0000256" key="3">
    <source>
        <dbReference type="ARBA" id="ARBA00022989"/>
    </source>
</evidence>
<keyword evidence="4 6" id="KW-0472">Membrane</keyword>
<sequence length="187" mass="19422">MSLVHRAPDSAHHAEGPAPRSDGSVSWPGPGVGPWVGLAARLVVGGVWVVASLLKLPDPQQSVRAVRAYEVLPEAVVPTLGALLPGIELVVGLLLLLGLATRPAAVVSAVLLVVFVAAISQAWARGLTIDCGCFGGGGQVADPGSSYFWEIVRDVGLLLASAWLVARPRTRMSLHPVLFSAPRGHRG</sequence>
<dbReference type="EMBL" id="JAMOIL010000010">
    <property type="protein sequence ID" value="MCM0620424.1"/>
    <property type="molecule type" value="Genomic_DNA"/>
</dbReference>
<name>A0A9X2IFG9_9ACTN</name>
<evidence type="ECO:0000256" key="2">
    <source>
        <dbReference type="ARBA" id="ARBA00022692"/>
    </source>
</evidence>
<evidence type="ECO:0000256" key="6">
    <source>
        <dbReference type="SAM" id="Phobius"/>
    </source>
</evidence>
<evidence type="ECO:0000259" key="7">
    <source>
        <dbReference type="Pfam" id="PF07291"/>
    </source>
</evidence>
<dbReference type="RefSeq" id="WP_250827054.1">
    <property type="nucleotide sequence ID" value="NZ_JAMOIL010000010.1"/>
</dbReference>
<dbReference type="Proteomes" id="UP001139485">
    <property type="component" value="Unassembled WGS sequence"/>
</dbReference>
<accession>A0A9X2IFG9</accession>